<evidence type="ECO:0000313" key="3">
    <source>
        <dbReference type="Proteomes" id="UP000236649"/>
    </source>
</evidence>
<keyword evidence="1" id="KW-1133">Transmembrane helix</keyword>
<keyword evidence="1" id="KW-0812">Transmembrane</keyword>
<evidence type="ECO:0000256" key="1">
    <source>
        <dbReference type="SAM" id="Phobius"/>
    </source>
</evidence>
<organism evidence="2 3">
    <name type="scientific">Paraburkholderia hospita</name>
    <dbReference type="NCBI Taxonomy" id="169430"/>
    <lineage>
        <taxon>Bacteria</taxon>
        <taxon>Pseudomonadati</taxon>
        <taxon>Pseudomonadota</taxon>
        <taxon>Betaproteobacteria</taxon>
        <taxon>Burkholderiales</taxon>
        <taxon>Burkholderiaceae</taxon>
        <taxon>Paraburkholderia</taxon>
    </lineage>
</organism>
<reference evidence="2 3" key="1">
    <citation type="submission" date="2018-01" db="EMBL/GenBank/DDBJ databases">
        <title>Species boundaries and ecological features among Paraburkholderia terrae DSMZ17804T, P. hospita DSMZ17164T and P. caribensis DSMZ13236T.</title>
        <authorList>
            <person name="Pratama A.A."/>
        </authorList>
    </citation>
    <scope>NUCLEOTIDE SEQUENCE [LARGE SCALE GENOMIC DNA]</scope>
    <source>
        <strain evidence="2 3">DSM 17164</strain>
    </source>
</reference>
<protein>
    <submittedName>
        <fullName evidence="2">Uncharacterized protein</fullName>
    </submittedName>
</protein>
<dbReference type="KEGG" id="phs:C2L64_01425"/>
<keyword evidence="1" id="KW-0472">Membrane</keyword>
<dbReference type="EMBL" id="CP026105">
    <property type="protein sequence ID" value="AUT67151.1"/>
    <property type="molecule type" value="Genomic_DNA"/>
</dbReference>
<dbReference type="Proteomes" id="UP000236649">
    <property type="component" value="Chromosome 1"/>
</dbReference>
<sequence>MTFASTEGGAAMHIKGPWRTAAAKRMFAVRRFRSQRPVGNLDAFFRHPFTLLIAGFLLTTVIGSYFAHFRDQRDTAETRRTVQAAYYQRTLEQFSRSISEWDARATLLYDAVFHDRPAEELRTLKYKYDEAYISIVANSYATIELENELQTGSLVFVEALDSLQGTIASTNQCVNGIYETYSKDRHDQPANACGEQPRYAGGVQQDSFNLLIVKSRACAQNIALLLRPRGADGRSLAQKMFSPNDADLTWLRQNEVSSDWTEYNIGELARNCRLTADQEHNALIAAAKANPAPEPNARLALSK</sequence>
<proteinExistence type="predicted"/>
<accession>A0AAN1MHD6</accession>
<evidence type="ECO:0000313" key="2">
    <source>
        <dbReference type="EMBL" id="AUT67151.1"/>
    </source>
</evidence>
<feature type="transmembrane region" description="Helical" evidence="1">
    <location>
        <begin position="49"/>
        <end position="69"/>
    </location>
</feature>
<gene>
    <name evidence="2" type="ORF">C2L64_01425</name>
</gene>
<name>A0AAN1MHD6_9BURK</name>
<dbReference type="AlphaFoldDB" id="A0AAN1MHD6"/>